<dbReference type="Gene3D" id="3.30.1490.20">
    <property type="entry name" value="ATP-grasp fold, A domain"/>
    <property type="match status" value="1"/>
</dbReference>
<keyword evidence="10" id="KW-0133">Cell shape</keyword>
<dbReference type="PROSITE" id="PS50975">
    <property type="entry name" value="ATP_GRASP"/>
    <property type="match status" value="1"/>
</dbReference>
<dbReference type="InterPro" id="IPR000291">
    <property type="entry name" value="D-Ala_lig_Van_CS"/>
</dbReference>
<sequence>MRLGLAFGGCSFEHEISIVSAISVCKILPQVEFCIFLDLEHQFYWIPKSKMSSKLFSSGEYKKCKQLVLGAMDFYVKGLMGHSKLGVECVLSLIHGGDGEDGVFSSLLDFYRIPYIAPRPDACVLSYDKALSKVYAQSRGVKVLPFEVYDRNNAPKELADYPAIIKPLRLGSSIGVGVVGSAQELDYYLDSAFEYDDRILVEPFVAGVREYNLAGFKDKNGEIVFSVIEEPQKKEFLKFEDKYLDFSRTQSVAEASVGTDLQIKLKENFAKLYHQCFEGAIIRCDFFVIDDEVYLNEINPIPGSLANYLFEDFSQVIDQIFIPNTRRIRVDYTYIHQIQRAKGKA</sequence>
<proteinExistence type="inferred from homology"/>
<dbReference type="Gene3D" id="3.30.470.20">
    <property type="entry name" value="ATP-grasp fold, B domain"/>
    <property type="match status" value="1"/>
</dbReference>
<dbReference type="Proteomes" id="UP000092884">
    <property type="component" value="Chromosome"/>
</dbReference>
<keyword evidence="12" id="KW-0961">Cell wall biogenesis/degradation</keyword>
<keyword evidence="6" id="KW-0963">Cytoplasm</keyword>
<dbReference type="InterPro" id="IPR011761">
    <property type="entry name" value="ATP-grasp"/>
</dbReference>
<keyword evidence="9 14" id="KW-0067">ATP-binding</keyword>
<keyword evidence="8 14" id="KW-0547">Nucleotide-binding</keyword>
<dbReference type="RefSeq" id="WP_066341498.1">
    <property type="nucleotide sequence ID" value="NZ_CP016503.1"/>
</dbReference>
<comment type="catalytic activity">
    <reaction evidence="13">
        <text>2 D-alanine + ATP = D-alanyl-D-alanine + ADP + phosphate + H(+)</text>
        <dbReference type="Rhea" id="RHEA:11224"/>
        <dbReference type="ChEBI" id="CHEBI:15378"/>
        <dbReference type="ChEBI" id="CHEBI:30616"/>
        <dbReference type="ChEBI" id="CHEBI:43474"/>
        <dbReference type="ChEBI" id="CHEBI:57416"/>
        <dbReference type="ChEBI" id="CHEBI:57822"/>
        <dbReference type="ChEBI" id="CHEBI:456216"/>
        <dbReference type="EC" id="6.3.2.4"/>
    </reaction>
</comment>
<name>A0A1B1U753_9HELI</name>
<dbReference type="GO" id="GO:0005524">
    <property type="term" value="F:ATP binding"/>
    <property type="evidence" value="ECO:0007669"/>
    <property type="project" value="UniProtKB-UniRule"/>
</dbReference>
<dbReference type="SUPFAM" id="SSF56059">
    <property type="entry name" value="Glutathione synthetase ATP-binding domain-like"/>
    <property type="match status" value="1"/>
</dbReference>
<comment type="similarity">
    <text evidence="4">Belongs to the D-alanine--D-alanine ligase family.</text>
</comment>
<comment type="subcellular location">
    <subcellularLocation>
        <location evidence="3">Cytoplasm</location>
    </subcellularLocation>
</comment>
<evidence type="ECO:0000256" key="11">
    <source>
        <dbReference type="ARBA" id="ARBA00022984"/>
    </source>
</evidence>
<evidence type="ECO:0000256" key="6">
    <source>
        <dbReference type="ARBA" id="ARBA00022490"/>
    </source>
</evidence>
<evidence type="ECO:0000256" key="12">
    <source>
        <dbReference type="ARBA" id="ARBA00023316"/>
    </source>
</evidence>
<dbReference type="SUPFAM" id="SSF52440">
    <property type="entry name" value="PreATP-grasp domain"/>
    <property type="match status" value="1"/>
</dbReference>
<evidence type="ECO:0000256" key="10">
    <source>
        <dbReference type="ARBA" id="ARBA00022960"/>
    </source>
</evidence>
<dbReference type="GO" id="GO:0005737">
    <property type="term" value="C:cytoplasm"/>
    <property type="evidence" value="ECO:0007669"/>
    <property type="project" value="UniProtKB-SubCell"/>
</dbReference>
<dbReference type="InterPro" id="IPR011127">
    <property type="entry name" value="Dala_Dala_lig_N"/>
</dbReference>
<evidence type="ECO:0000256" key="1">
    <source>
        <dbReference type="ARBA" id="ARBA00001936"/>
    </source>
</evidence>
<dbReference type="PROSITE" id="PS00843">
    <property type="entry name" value="DALA_DALA_LIGASE_1"/>
    <property type="match status" value="1"/>
</dbReference>
<evidence type="ECO:0000256" key="9">
    <source>
        <dbReference type="ARBA" id="ARBA00022840"/>
    </source>
</evidence>
<organism evidence="16 17">
    <name type="scientific">Helicobacter enhydrae</name>
    <dbReference type="NCBI Taxonomy" id="222136"/>
    <lineage>
        <taxon>Bacteria</taxon>
        <taxon>Pseudomonadati</taxon>
        <taxon>Campylobacterota</taxon>
        <taxon>Epsilonproteobacteria</taxon>
        <taxon>Campylobacterales</taxon>
        <taxon>Helicobacteraceae</taxon>
        <taxon>Helicobacter</taxon>
    </lineage>
</organism>
<evidence type="ECO:0000256" key="2">
    <source>
        <dbReference type="ARBA" id="ARBA00001946"/>
    </source>
</evidence>
<dbReference type="GO" id="GO:0046872">
    <property type="term" value="F:metal ion binding"/>
    <property type="evidence" value="ECO:0007669"/>
    <property type="project" value="InterPro"/>
</dbReference>
<evidence type="ECO:0000313" key="16">
    <source>
        <dbReference type="EMBL" id="ANV98598.1"/>
    </source>
</evidence>
<dbReference type="AlphaFoldDB" id="A0A1B1U753"/>
<dbReference type="KEGG" id="het:BBW65_07225"/>
<dbReference type="GO" id="GO:0008360">
    <property type="term" value="P:regulation of cell shape"/>
    <property type="evidence" value="ECO:0007669"/>
    <property type="project" value="UniProtKB-KW"/>
</dbReference>
<dbReference type="NCBIfam" id="NF002527">
    <property type="entry name" value="PRK01966.1-3"/>
    <property type="match status" value="1"/>
</dbReference>
<dbReference type="PANTHER" id="PTHR23132:SF23">
    <property type="entry name" value="D-ALANINE--D-ALANINE LIGASE B"/>
    <property type="match status" value="1"/>
</dbReference>
<dbReference type="InterPro" id="IPR016185">
    <property type="entry name" value="PreATP-grasp_dom_sf"/>
</dbReference>
<dbReference type="EMBL" id="CP016503">
    <property type="protein sequence ID" value="ANV98598.1"/>
    <property type="molecule type" value="Genomic_DNA"/>
</dbReference>
<gene>
    <name evidence="16" type="ORF">BBW65_07225</name>
</gene>
<evidence type="ECO:0000256" key="8">
    <source>
        <dbReference type="ARBA" id="ARBA00022741"/>
    </source>
</evidence>
<evidence type="ECO:0000256" key="4">
    <source>
        <dbReference type="ARBA" id="ARBA00010871"/>
    </source>
</evidence>
<protein>
    <recommendedName>
        <fullName evidence="5">D-alanine--D-alanine ligase</fullName>
        <ecNumber evidence="5">6.3.2.4</ecNumber>
    </recommendedName>
</protein>
<dbReference type="InterPro" id="IPR011095">
    <property type="entry name" value="Dala_Dala_lig_C"/>
</dbReference>
<dbReference type="OrthoDB" id="9813261at2"/>
<keyword evidence="7 16" id="KW-0436">Ligase</keyword>
<dbReference type="PANTHER" id="PTHR23132">
    <property type="entry name" value="D-ALANINE--D-ALANINE LIGASE"/>
    <property type="match status" value="1"/>
</dbReference>
<dbReference type="Pfam" id="PF07478">
    <property type="entry name" value="Dala_Dala_lig_C"/>
    <property type="match status" value="1"/>
</dbReference>
<evidence type="ECO:0000256" key="7">
    <source>
        <dbReference type="ARBA" id="ARBA00022598"/>
    </source>
</evidence>
<dbReference type="GO" id="GO:0009252">
    <property type="term" value="P:peptidoglycan biosynthetic process"/>
    <property type="evidence" value="ECO:0007669"/>
    <property type="project" value="UniProtKB-KW"/>
</dbReference>
<dbReference type="Pfam" id="PF01820">
    <property type="entry name" value="Dala_Dala_lig_N"/>
    <property type="match status" value="1"/>
</dbReference>
<keyword evidence="17" id="KW-1185">Reference proteome</keyword>
<dbReference type="GO" id="GO:0071555">
    <property type="term" value="P:cell wall organization"/>
    <property type="evidence" value="ECO:0007669"/>
    <property type="project" value="UniProtKB-KW"/>
</dbReference>
<accession>A0A1B1U753</accession>
<evidence type="ECO:0000256" key="5">
    <source>
        <dbReference type="ARBA" id="ARBA00012216"/>
    </source>
</evidence>
<dbReference type="InterPro" id="IPR013815">
    <property type="entry name" value="ATP_grasp_subdomain_1"/>
</dbReference>
<evidence type="ECO:0000256" key="14">
    <source>
        <dbReference type="PROSITE-ProRule" id="PRU00409"/>
    </source>
</evidence>
<dbReference type="EC" id="6.3.2.4" evidence="5"/>
<dbReference type="GO" id="GO:0008716">
    <property type="term" value="F:D-alanine-D-alanine ligase activity"/>
    <property type="evidence" value="ECO:0007669"/>
    <property type="project" value="UniProtKB-EC"/>
</dbReference>
<evidence type="ECO:0000313" key="17">
    <source>
        <dbReference type="Proteomes" id="UP000092884"/>
    </source>
</evidence>
<feature type="domain" description="ATP-grasp" evidence="15">
    <location>
        <begin position="133"/>
        <end position="330"/>
    </location>
</feature>
<reference evidence="17" key="1">
    <citation type="submission" date="2016-07" db="EMBL/GenBank/DDBJ databases">
        <authorList>
            <person name="Florea S."/>
            <person name="Webb J.S."/>
            <person name="Jaromczyk J."/>
            <person name="Schardl C.L."/>
        </authorList>
    </citation>
    <scope>NUCLEOTIDE SEQUENCE [LARGE SCALE GENOMIC DNA]</scope>
    <source>
        <strain evidence="17">MIT 01-6242</strain>
    </source>
</reference>
<evidence type="ECO:0000256" key="13">
    <source>
        <dbReference type="ARBA" id="ARBA00047614"/>
    </source>
</evidence>
<evidence type="ECO:0000259" key="15">
    <source>
        <dbReference type="PROSITE" id="PS50975"/>
    </source>
</evidence>
<dbReference type="STRING" id="222136.BBW65_07225"/>
<dbReference type="Gene3D" id="3.40.50.20">
    <property type="match status" value="1"/>
</dbReference>
<comment type="cofactor">
    <cofactor evidence="2">
        <name>Mg(2+)</name>
        <dbReference type="ChEBI" id="CHEBI:18420"/>
    </cofactor>
</comment>
<comment type="cofactor">
    <cofactor evidence="1">
        <name>Mn(2+)</name>
        <dbReference type="ChEBI" id="CHEBI:29035"/>
    </cofactor>
</comment>
<evidence type="ECO:0000256" key="3">
    <source>
        <dbReference type="ARBA" id="ARBA00004496"/>
    </source>
</evidence>
<keyword evidence="11" id="KW-0573">Peptidoglycan synthesis</keyword>